<keyword evidence="4" id="KW-0732">Signal</keyword>
<dbReference type="Proteomes" id="UP000594454">
    <property type="component" value="Chromosome 5"/>
</dbReference>
<reference evidence="7 8" key="1">
    <citation type="submission" date="2020-11" db="EMBL/GenBank/DDBJ databases">
        <authorList>
            <person name="Wallbank WR R."/>
            <person name="Pardo Diaz C."/>
            <person name="Kozak K."/>
            <person name="Martin S."/>
            <person name="Jiggins C."/>
            <person name="Moest M."/>
            <person name="Warren A I."/>
            <person name="Generalovic N T."/>
            <person name="Byers J.R.P. K."/>
            <person name="Montejo-Kovacevich G."/>
            <person name="Yen C E."/>
        </authorList>
    </citation>
    <scope>NUCLEOTIDE SEQUENCE [LARGE SCALE GENOMIC DNA]</scope>
</reference>
<dbReference type="FunFam" id="2.120.10.30:FF:000045">
    <property type="entry name" value="Blast:Protein yellow"/>
    <property type="match status" value="1"/>
</dbReference>
<evidence type="ECO:0000256" key="2">
    <source>
        <dbReference type="ARBA" id="ARBA00009127"/>
    </source>
</evidence>
<dbReference type="OrthoDB" id="8184345at2759"/>
<evidence type="ECO:0000256" key="3">
    <source>
        <dbReference type="ARBA" id="ARBA00022525"/>
    </source>
</evidence>
<dbReference type="InterPro" id="IPR011042">
    <property type="entry name" value="6-blade_b-propeller_TolB-like"/>
</dbReference>
<keyword evidence="5" id="KW-0325">Glycoprotein</keyword>
<dbReference type="Gene3D" id="2.120.10.30">
    <property type="entry name" value="TolB, C-terminal domain"/>
    <property type="match status" value="1"/>
</dbReference>
<dbReference type="PANTHER" id="PTHR10009:SF7">
    <property type="entry name" value="GH10609P-RELATED"/>
    <property type="match status" value="1"/>
</dbReference>
<dbReference type="AlphaFoldDB" id="A0A7R8V112"/>
<dbReference type="FunCoup" id="A0A7R8V112">
    <property type="interactions" value="9"/>
</dbReference>
<comment type="similarity">
    <text evidence="2">Belongs to the major royal jelly protein family.</text>
</comment>
<name>A0A7R8V112_HERIL</name>
<dbReference type="InterPro" id="IPR017996">
    <property type="entry name" value="MRJP/yellow-related"/>
</dbReference>
<sequence length="460" mass="52146">MKFKPRIFCIVKMRNADLTRLFLLFSTILSVCLAQRGLRTLIEWKEMEYSFPSNADRLQAIRDGLYVHGNGVPIDVDVHYGARDLSRIFVTIPRFTTGIPFTLGTVTNLPAEGGPQLVAYPRYSWHSSHGLDCNGITSAFRVAIDDCERLWVIDTGRIGNVQHCTPQLLVFDLRKDTLIHRYRFPQSQFKTAVSLLVTPIVDIRSQSHGCRKTMVYIADITGFGLLVYDYEANTSWRIENKLMFPNPDWGTFTIAGESFDLMDGLVGLALTPQSRGGRNEPSEGKYGGYPSSSRPPRERERYLYFHAMAGEVENRVPLSLVDNRTIWLNAPDSNPRDFVTIGRRGTQSAVMAIDSRDNMFFGLMNDIAVASWNINTPYQRSNFKLVAQNPTTLQFISGLKIKRSRINTEELWVMSNRFQKSAAGTKNSQEINYRILGCNIDELLTTGCRTADHRDNLIFA</sequence>
<dbReference type="GO" id="GO:0005576">
    <property type="term" value="C:extracellular region"/>
    <property type="evidence" value="ECO:0007669"/>
    <property type="project" value="UniProtKB-SubCell"/>
</dbReference>
<evidence type="ECO:0000256" key="6">
    <source>
        <dbReference type="SAM" id="MobiDB-lite"/>
    </source>
</evidence>
<dbReference type="PANTHER" id="PTHR10009">
    <property type="entry name" value="PROTEIN YELLOW-RELATED"/>
    <property type="match status" value="1"/>
</dbReference>
<dbReference type="PRINTS" id="PR01366">
    <property type="entry name" value="ROYALJELLY"/>
</dbReference>
<evidence type="ECO:0000313" key="7">
    <source>
        <dbReference type="EMBL" id="CAD7090713.1"/>
    </source>
</evidence>
<gene>
    <name evidence="7" type="ORF">HERILL_LOCUS13179</name>
</gene>
<dbReference type="Pfam" id="PF03022">
    <property type="entry name" value="MRJP"/>
    <property type="match status" value="2"/>
</dbReference>
<evidence type="ECO:0000256" key="4">
    <source>
        <dbReference type="ARBA" id="ARBA00022729"/>
    </source>
</evidence>
<organism evidence="7 8">
    <name type="scientific">Hermetia illucens</name>
    <name type="common">Black soldier fly</name>
    <dbReference type="NCBI Taxonomy" id="343691"/>
    <lineage>
        <taxon>Eukaryota</taxon>
        <taxon>Metazoa</taxon>
        <taxon>Ecdysozoa</taxon>
        <taxon>Arthropoda</taxon>
        <taxon>Hexapoda</taxon>
        <taxon>Insecta</taxon>
        <taxon>Pterygota</taxon>
        <taxon>Neoptera</taxon>
        <taxon>Endopterygota</taxon>
        <taxon>Diptera</taxon>
        <taxon>Brachycera</taxon>
        <taxon>Stratiomyomorpha</taxon>
        <taxon>Stratiomyidae</taxon>
        <taxon>Hermetiinae</taxon>
        <taxon>Hermetia</taxon>
    </lineage>
</organism>
<dbReference type="EMBL" id="LR899013">
    <property type="protein sequence ID" value="CAD7090713.1"/>
    <property type="molecule type" value="Genomic_DNA"/>
</dbReference>
<accession>A0A7R8V112</accession>
<keyword evidence="8" id="KW-1185">Reference proteome</keyword>
<feature type="region of interest" description="Disordered" evidence="6">
    <location>
        <begin position="272"/>
        <end position="296"/>
    </location>
</feature>
<protein>
    <recommendedName>
        <fullName evidence="9">Bee-milk protein</fullName>
    </recommendedName>
</protein>
<proteinExistence type="inferred from homology"/>
<evidence type="ECO:0008006" key="9">
    <source>
        <dbReference type="Google" id="ProtNLM"/>
    </source>
</evidence>
<evidence type="ECO:0000313" key="8">
    <source>
        <dbReference type="Proteomes" id="UP000594454"/>
    </source>
</evidence>
<evidence type="ECO:0000256" key="5">
    <source>
        <dbReference type="ARBA" id="ARBA00023180"/>
    </source>
</evidence>
<comment type="subcellular location">
    <subcellularLocation>
        <location evidence="1">Secreted</location>
    </subcellularLocation>
</comment>
<evidence type="ECO:0000256" key="1">
    <source>
        <dbReference type="ARBA" id="ARBA00004613"/>
    </source>
</evidence>
<keyword evidence="3" id="KW-0964">Secreted</keyword>
<dbReference type="InParanoid" id="A0A7R8V112"/>